<keyword evidence="3 8" id="KW-0812">Transmembrane</keyword>
<gene>
    <name evidence="9" type="primary">101895536</name>
    <name evidence="11" type="synonym">LOC101895536</name>
</gene>
<keyword evidence="2" id="KW-1003">Cell membrane</keyword>
<name>A0A1I8MIV7_MUSDO</name>
<comment type="subcellular location">
    <subcellularLocation>
        <location evidence="1">Cell membrane</location>
        <topology evidence="1">Multi-pass membrane protein</topology>
    </subcellularLocation>
</comment>
<dbReference type="PANTHER" id="PTHR42643">
    <property type="entry name" value="IONOTROPIC RECEPTOR 20A-RELATED"/>
    <property type="match status" value="1"/>
</dbReference>
<dbReference type="PANTHER" id="PTHR42643:SF41">
    <property type="entry name" value="IONOTROPIC RECEPTOR 20A-RELATED"/>
    <property type="match status" value="1"/>
</dbReference>
<dbReference type="EnsemblMetazoa" id="MDOA005355-RA">
    <property type="protein sequence ID" value="MDOA005355-PA"/>
    <property type="gene ID" value="MDOA005355"/>
</dbReference>
<feature type="transmembrane region" description="Helical" evidence="8">
    <location>
        <begin position="117"/>
        <end position="137"/>
    </location>
</feature>
<evidence type="ECO:0000256" key="8">
    <source>
        <dbReference type="SAM" id="Phobius"/>
    </source>
</evidence>
<dbReference type="OrthoDB" id="8044407at2759"/>
<accession>A0A1I8MIV7</accession>
<dbReference type="KEGG" id="mde:101895536"/>
<dbReference type="GO" id="GO:0005886">
    <property type="term" value="C:plasma membrane"/>
    <property type="evidence" value="ECO:0007669"/>
    <property type="project" value="UniProtKB-SubCell"/>
</dbReference>
<dbReference type="STRING" id="7370.A0A1I8MIV7"/>
<dbReference type="Proteomes" id="UP001652621">
    <property type="component" value="Unplaced"/>
</dbReference>
<evidence type="ECO:0000256" key="3">
    <source>
        <dbReference type="ARBA" id="ARBA00022692"/>
    </source>
</evidence>
<keyword evidence="10" id="KW-1185">Reference proteome</keyword>
<dbReference type="GeneID" id="101895536"/>
<keyword evidence="5 8" id="KW-0472">Membrane</keyword>
<dbReference type="SUPFAM" id="SSF53850">
    <property type="entry name" value="Periplasmic binding protein-like II"/>
    <property type="match status" value="1"/>
</dbReference>
<keyword evidence="7" id="KW-0325">Glycoprotein</keyword>
<organism evidence="9">
    <name type="scientific">Musca domestica</name>
    <name type="common">House fly</name>
    <dbReference type="NCBI Taxonomy" id="7370"/>
    <lineage>
        <taxon>Eukaryota</taxon>
        <taxon>Metazoa</taxon>
        <taxon>Ecdysozoa</taxon>
        <taxon>Arthropoda</taxon>
        <taxon>Hexapoda</taxon>
        <taxon>Insecta</taxon>
        <taxon>Pterygota</taxon>
        <taxon>Neoptera</taxon>
        <taxon>Endopterygota</taxon>
        <taxon>Diptera</taxon>
        <taxon>Brachycera</taxon>
        <taxon>Muscomorpha</taxon>
        <taxon>Muscoidea</taxon>
        <taxon>Muscidae</taxon>
        <taxon>Musca</taxon>
    </lineage>
</organism>
<evidence type="ECO:0000256" key="4">
    <source>
        <dbReference type="ARBA" id="ARBA00022989"/>
    </source>
</evidence>
<sequence length="473" mass="51564">MQTLRTPFNQEIPRAFSYQDRNGKKQFGGENLQLLTDFARLHGMQLELVPLLDYNIAKVQGDIEKGIYNLSVHRSTFYNPLANITFSYPLEKSKICIMVPAEAELPRYWYLVWPFDVYIWLLYILAVPYVALCLSCVRKPKRNFGANCLASWALLLFNSNSHLRLVNSSTHLQVVFILSTFLAFILYGYYICYLTSYNMRPVFQPYLSTVSALIEANMEILTPKHISTELDNNPHVDLSSVHALMVNASYRDVAKLLSSQTRSYAFIVTHDDWLFLEKIQRHLIQPVYQITDICSCDIFTSYPVRRDSSFAAALDFFILLVHEAGLWQQWQERAFQALTNSKQFQVLKDSYPVNPLDIFYYRIAEARGGGGGGGHGGGGGGRGGGFGGGGRGGGFGGGGRGGGFGGGGRGGGFGGGGRGGGFGGGGRGGGFGGGRGGGFGRGVGYGYGGGFGGGGGFVPPFRRPYPHYGGFGF</sequence>
<evidence type="ECO:0000256" key="6">
    <source>
        <dbReference type="ARBA" id="ARBA00023170"/>
    </source>
</evidence>
<keyword evidence="4 8" id="KW-1133">Transmembrane helix</keyword>
<dbReference type="eggNOG" id="ENOG502RTM4">
    <property type="taxonomic scope" value="Eukaryota"/>
</dbReference>
<evidence type="ECO:0000256" key="2">
    <source>
        <dbReference type="ARBA" id="ARBA00022475"/>
    </source>
</evidence>
<evidence type="ECO:0000313" key="11">
    <source>
        <dbReference type="RefSeq" id="XP_005179573.1"/>
    </source>
</evidence>
<proteinExistence type="predicted"/>
<protein>
    <submittedName>
        <fullName evidence="11">Uncharacterized protein LOC101895536</fullName>
    </submittedName>
</protein>
<evidence type="ECO:0000313" key="9">
    <source>
        <dbReference type="EnsemblMetazoa" id="MDOA005355-PA"/>
    </source>
</evidence>
<dbReference type="InterPro" id="IPR052192">
    <property type="entry name" value="Insect_Ionotropic_Sensory_Rcpt"/>
</dbReference>
<reference evidence="11" key="2">
    <citation type="submission" date="2025-04" db="UniProtKB">
        <authorList>
            <consortium name="RefSeq"/>
        </authorList>
    </citation>
    <scope>IDENTIFICATION</scope>
    <source>
        <strain evidence="11">Aabys</strain>
    </source>
</reference>
<reference evidence="9" key="1">
    <citation type="submission" date="2020-05" db="UniProtKB">
        <authorList>
            <consortium name="EnsemblMetazoa"/>
        </authorList>
    </citation>
    <scope>IDENTIFICATION</scope>
    <source>
        <strain evidence="9">Aabys</strain>
    </source>
</reference>
<evidence type="ECO:0000256" key="5">
    <source>
        <dbReference type="ARBA" id="ARBA00023136"/>
    </source>
</evidence>
<keyword evidence="6" id="KW-0675">Receptor</keyword>
<dbReference type="VEuPathDB" id="VectorBase:MDOA005355"/>
<feature type="transmembrane region" description="Helical" evidence="8">
    <location>
        <begin position="172"/>
        <end position="192"/>
    </location>
</feature>
<evidence type="ECO:0000313" key="10">
    <source>
        <dbReference type="Proteomes" id="UP001652621"/>
    </source>
</evidence>
<dbReference type="AlphaFoldDB" id="A0A1I8MIV7"/>
<dbReference type="VEuPathDB" id="VectorBase:MDOMA2_017288"/>
<evidence type="ECO:0000256" key="1">
    <source>
        <dbReference type="ARBA" id="ARBA00004651"/>
    </source>
</evidence>
<dbReference type="RefSeq" id="XP_005179573.1">
    <property type="nucleotide sequence ID" value="XM_005179516.1"/>
</dbReference>
<evidence type="ECO:0000256" key="7">
    <source>
        <dbReference type="ARBA" id="ARBA00023180"/>
    </source>
</evidence>